<name>A0ABS8XW99_9BURK</name>
<keyword evidence="5" id="KW-1133">Transmembrane helix</keyword>
<dbReference type="Proteomes" id="UP001200741">
    <property type="component" value="Unassembled WGS sequence"/>
</dbReference>
<keyword evidence="5" id="KW-0472">Membrane</keyword>
<dbReference type="InterPro" id="IPR035909">
    <property type="entry name" value="CheB_C"/>
</dbReference>
<organism evidence="7 8">
    <name type="scientific">Pelomonas cellulosilytica</name>
    <dbReference type="NCBI Taxonomy" id="2906762"/>
    <lineage>
        <taxon>Bacteria</taxon>
        <taxon>Pseudomonadati</taxon>
        <taxon>Pseudomonadota</taxon>
        <taxon>Betaproteobacteria</taxon>
        <taxon>Burkholderiales</taxon>
        <taxon>Sphaerotilaceae</taxon>
        <taxon>Roseateles</taxon>
    </lineage>
</organism>
<dbReference type="EC" id="3.1.1.61" evidence="2"/>
<evidence type="ECO:0000313" key="7">
    <source>
        <dbReference type="EMBL" id="MCE4556929.1"/>
    </source>
</evidence>
<evidence type="ECO:0000256" key="1">
    <source>
        <dbReference type="ARBA" id="ARBA00022801"/>
    </source>
</evidence>
<dbReference type="PANTHER" id="PTHR42872">
    <property type="entry name" value="PROTEIN-GLUTAMATE METHYLESTERASE/PROTEIN-GLUTAMINE GLUTAMINASE"/>
    <property type="match status" value="1"/>
</dbReference>
<accession>A0ABS8XW99</accession>
<feature type="active site" evidence="4">
    <location>
        <position position="136"/>
    </location>
</feature>
<evidence type="ECO:0000313" key="8">
    <source>
        <dbReference type="Proteomes" id="UP001200741"/>
    </source>
</evidence>
<keyword evidence="5" id="KW-0812">Transmembrane</keyword>
<feature type="active site" evidence="4">
    <location>
        <position position="43"/>
    </location>
</feature>
<reference evidence="7 8" key="1">
    <citation type="submission" date="2021-12" db="EMBL/GenBank/DDBJ databases">
        <title>Genome seq of P8.</title>
        <authorList>
            <person name="Seo T."/>
        </authorList>
    </citation>
    <scope>NUCLEOTIDE SEQUENCE [LARGE SCALE GENOMIC DNA]</scope>
    <source>
        <strain evidence="7 8">P8</strain>
    </source>
</reference>
<dbReference type="Pfam" id="PF01339">
    <property type="entry name" value="CheB_methylest"/>
    <property type="match status" value="1"/>
</dbReference>
<evidence type="ECO:0000259" key="6">
    <source>
        <dbReference type="PROSITE" id="PS50122"/>
    </source>
</evidence>
<keyword evidence="1 4" id="KW-0378">Hydrolase</keyword>
<keyword evidence="8" id="KW-1185">Reference proteome</keyword>
<feature type="domain" description="CheB-type methylesterase" evidence="6">
    <location>
        <begin position="7"/>
        <end position="194"/>
    </location>
</feature>
<dbReference type="SUPFAM" id="SSF52738">
    <property type="entry name" value="Methylesterase CheB, C-terminal domain"/>
    <property type="match status" value="1"/>
</dbReference>
<feature type="active site" evidence="4">
    <location>
        <position position="16"/>
    </location>
</feature>
<gene>
    <name evidence="7" type="ORF">LXT13_21255</name>
</gene>
<evidence type="ECO:0000256" key="3">
    <source>
        <dbReference type="ARBA" id="ARBA00048267"/>
    </source>
</evidence>
<feature type="transmembrane region" description="Helical" evidence="5">
    <location>
        <begin position="6"/>
        <end position="27"/>
    </location>
</feature>
<proteinExistence type="predicted"/>
<comment type="caution">
    <text evidence="7">The sequence shown here is derived from an EMBL/GenBank/DDBJ whole genome shotgun (WGS) entry which is preliminary data.</text>
</comment>
<dbReference type="InterPro" id="IPR000673">
    <property type="entry name" value="Sig_transdc_resp-reg_Me-estase"/>
</dbReference>
<keyword evidence="4" id="KW-0145">Chemotaxis</keyword>
<dbReference type="PANTHER" id="PTHR42872:SF6">
    <property type="entry name" value="PROTEIN-GLUTAMATE METHYLESTERASE_PROTEIN-GLUTAMINE GLUTAMINASE"/>
    <property type="match status" value="1"/>
</dbReference>
<dbReference type="RefSeq" id="WP_233374314.1">
    <property type="nucleotide sequence ID" value="NZ_JAJTWU010000009.1"/>
</dbReference>
<dbReference type="PROSITE" id="PS50122">
    <property type="entry name" value="CHEB"/>
    <property type="match status" value="1"/>
</dbReference>
<dbReference type="EMBL" id="JAJTWU010000009">
    <property type="protein sequence ID" value="MCE4556929.1"/>
    <property type="molecule type" value="Genomic_DNA"/>
</dbReference>
<dbReference type="CDD" id="cd16433">
    <property type="entry name" value="CheB"/>
    <property type="match status" value="1"/>
</dbReference>
<evidence type="ECO:0000256" key="2">
    <source>
        <dbReference type="ARBA" id="ARBA00039140"/>
    </source>
</evidence>
<sequence>MSPRRVPIELIVVGASAGGVAALLALLGPLPAHYSLPIVALLHLLPRHESQLASVLAHHVALPVREPRDKEPVQPGVLYVPGPDYHLLIDPDHSFAYSNEPPVSFARPSIDVLMTSAAEAYGPSLAGVLLTGANVDGAEGMAAIHAVGGLTIVQQPEDAEIATMPEAAIARCRPHHILPLKEIAPMLLQLAAKRGAA</sequence>
<comment type="catalytic activity">
    <reaction evidence="3">
        <text>[protein]-L-glutamate 5-O-methyl ester + H2O = L-glutamyl-[protein] + methanol + H(+)</text>
        <dbReference type="Rhea" id="RHEA:23236"/>
        <dbReference type="Rhea" id="RHEA-COMP:10208"/>
        <dbReference type="Rhea" id="RHEA-COMP:10311"/>
        <dbReference type="ChEBI" id="CHEBI:15377"/>
        <dbReference type="ChEBI" id="CHEBI:15378"/>
        <dbReference type="ChEBI" id="CHEBI:17790"/>
        <dbReference type="ChEBI" id="CHEBI:29973"/>
        <dbReference type="ChEBI" id="CHEBI:82795"/>
        <dbReference type="EC" id="3.1.1.61"/>
    </reaction>
</comment>
<protein>
    <recommendedName>
        <fullName evidence="2">protein-glutamate methylesterase</fullName>
        <ecNumber evidence="2">3.1.1.61</ecNumber>
    </recommendedName>
</protein>
<evidence type="ECO:0000256" key="5">
    <source>
        <dbReference type="SAM" id="Phobius"/>
    </source>
</evidence>
<dbReference type="Gene3D" id="3.40.50.180">
    <property type="entry name" value="Methylesterase CheB, C-terminal domain"/>
    <property type="match status" value="1"/>
</dbReference>
<evidence type="ECO:0000256" key="4">
    <source>
        <dbReference type="PROSITE-ProRule" id="PRU00050"/>
    </source>
</evidence>